<dbReference type="EMBL" id="CAFBLP010000034">
    <property type="protein sequence ID" value="CAB4880696.1"/>
    <property type="molecule type" value="Genomic_DNA"/>
</dbReference>
<feature type="transmembrane region" description="Helical" evidence="1">
    <location>
        <begin position="155"/>
        <end position="175"/>
    </location>
</feature>
<feature type="domain" description="Fatty acid desaturase" evidence="2">
    <location>
        <begin position="63"/>
        <end position="331"/>
    </location>
</feature>
<reference evidence="3" key="1">
    <citation type="submission" date="2020-05" db="EMBL/GenBank/DDBJ databases">
        <authorList>
            <person name="Chiriac C."/>
            <person name="Salcher M."/>
            <person name="Ghai R."/>
            <person name="Kavagutti S V."/>
        </authorList>
    </citation>
    <scope>NUCLEOTIDE SEQUENCE</scope>
</reference>
<dbReference type="GO" id="GO:0016020">
    <property type="term" value="C:membrane"/>
    <property type="evidence" value="ECO:0007669"/>
    <property type="project" value="TreeGrafter"/>
</dbReference>
<keyword evidence="1" id="KW-0472">Membrane</keyword>
<feature type="transmembrane region" description="Helical" evidence="1">
    <location>
        <begin position="196"/>
        <end position="217"/>
    </location>
</feature>
<protein>
    <submittedName>
        <fullName evidence="3">Unannotated protein</fullName>
    </submittedName>
</protein>
<dbReference type="PANTHER" id="PTHR19353">
    <property type="entry name" value="FATTY ACID DESATURASE 2"/>
    <property type="match status" value="1"/>
</dbReference>
<accession>A0A6J7ECH9</accession>
<name>A0A6J7ECH9_9ZZZZ</name>
<gene>
    <name evidence="3" type="ORF">UFOPK3376_01497</name>
</gene>
<feature type="transmembrane region" description="Helical" evidence="1">
    <location>
        <begin position="223"/>
        <end position="242"/>
    </location>
</feature>
<feature type="transmembrane region" description="Helical" evidence="1">
    <location>
        <begin position="61"/>
        <end position="80"/>
    </location>
</feature>
<evidence type="ECO:0000313" key="3">
    <source>
        <dbReference type="EMBL" id="CAB4880696.1"/>
    </source>
</evidence>
<organism evidence="3">
    <name type="scientific">freshwater metagenome</name>
    <dbReference type="NCBI Taxonomy" id="449393"/>
    <lineage>
        <taxon>unclassified sequences</taxon>
        <taxon>metagenomes</taxon>
        <taxon>ecological metagenomes</taxon>
    </lineage>
</organism>
<keyword evidence="1" id="KW-1133">Transmembrane helix</keyword>
<evidence type="ECO:0000256" key="1">
    <source>
        <dbReference type="SAM" id="Phobius"/>
    </source>
</evidence>
<keyword evidence="1" id="KW-0812">Transmembrane</keyword>
<evidence type="ECO:0000259" key="2">
    <source>
        <dbReference type="Pfam" id="PF00487"/>
    </source>
</evidence>
<proteinExistence type="predicted"/>
<sequence>MKTVADIPLSSPSLTQMMMPTADEIAWGRRRLHRKAAFIAVLALSSYAALVFAPVGFLLRVGFALVLVVACVATATGVMHDGNHGAFSRTTRVARIAGWSSDLLGASSYLWRFKHNKLHHGNTNVVGFDTDIDQMPFARLAPQQPWHPRHRYQHLYMWVLYGFLTIQWFVASDYATLLHRKVGNHALPVTPRKRDVALILFGKLVHLGWAIVLPMAFHPWWGVLGFYVACSWLVGFLLANIFQLAHCVDIAEFFTPDAPRRGSDFELHQLRTTVDIRCKVPVVRGFLHWLMGGLDYQIEHHLAPKLPHTTYQLIAPRLEAACAERGVEYRVHPSVTAAVGSHARWLRQMGQEPVMSENAKIRTDDRPNGGV</sequence>
<dbReference type="GO" id="GO:0016717">
    <property type="term" value="F:oxidoreductase activity, acting on paired donors, with oxidation of a pair of donors resulting in the reduction of molecular oxygen to two molecules of water"/>
    <property type="evidence" value="ECO:0007669"/>
    <property type="project" value="TreeGrafter"/>
</dbReference>
<dbReference type="InterPro" id="IPR005804">
    <property type="entry name" value="FA_desaturase_dom"/>
</dbReference>
<dbReference type="CDD" id="cd03506">
    <property type="entry name" value="Delta6-FADS-like"/>
    <property type="match status" value="1"/>
</dbReference>
<dbReference type="InterPro" id="IPR012171">
    <property type="entry name" value="Fatty_acid_desaturase"/>
</dbReference>
<dbReference type="Pfam" id="PF00487">
    <property type="entry name" value="FA_desaturase"/>
    <property type="match status" value="1"/>
</dbReference>
<feature type="transmembrane region" description="Helical" evidence="1">
    <location>
        <begin position="36"/>
        <end position="55"/>
    </location>
</feature>
<dbReference type="PANTHER" id="PTHR19353:SF19">
    <property type="entry name" value="DELTA(5) FATTY ACID DESATURASE C-RELATED"/>
    <property type="match status" value="1"/>
</dbReference>
<dbReference type="PIRSF" id="PIRSF015921">
    <property type="entry name" value="FA_sphinglp_des"/>
    <property type="match status" value="1"/>
</dbReference>
<dbReference type="AlphaFoldDB" id="A0A6J7ECH9"/>
<dbReference type="GO" id="GO:0008610">
    <property type="term" value="P:lipid biosynthetic process"/>
    <property type="evidence" value="ECO:0007669"/>
    <property type="project" value="UniProtKB-ARBA"/>
</dbReference>